<dbReference type="GO" id="GO:0032259">
    <property type="term" value="P:methylation"/>
    <property type="evidence" value="ECO:0007669"/>
    <property type="project" value="UniProtKB-KW"/>
</dbReference>
<evidence type="ECO:0000256" key="2">
    <source>
        <dbReference type="ARBA" id="ARBA00022679"/>
    </source>
</evidence>
<dbReference type="CDD" id="cd02440">
    <property type="entry name" value="AdoMet_MTases"/>
    <property type="match status" value="1"/>
</dbReference>
<dbReference type="Pfam" id="PF06325">
    <property type="entry name" value="PrmA"/>
    <property type="match status" value="1"/>
</dbReference>
<name>A0A6J6IZK8_9ZZZZ</name>
<dbReference type="Gene3D" id="3.40.50.150">
    <property type="entry name" value="Vaccinia Virus protein VP39"/>
    <property type="match status" value="1"/>
</dbReference>
<keyword evidence="2" id="KW-0808">Transferase</keyword>
<accession>A0A6J6IZK8</accession>
<keyword evidence="1" id="KW-0489">Methyltransferase</keyword>
<dbReference type="PANTHER" id="PTHR43648">
    <property type="entry name" value="ELECTRON TRANSFER FLAVOPROTEIN BETA SUBUNIT LYSINE METHYLTRANSFERASE"/>
    <property type="match status" value="1"/>
</dbReference>
<organism evidence="3">
    <name type="scientific">freshwater metagenome</name>
    <dbReference type="NCBI Taxonomy" id="449393"/>
    <lineage>
        <taxon>unclassified sequences</taxon>
        <taxon>metagenomes</taxon>
        <taxon>ecological metagenomes</taxon>
    </lineage>
</organism>
<reference evidence="3" key="1">
    <citation type="submission" date="2020-05" db="EMBL/GenBank/DDBJ databases">
        <authorList>
            <person name="Chiriac C."/>
            <person name="Salcher M."/>
            <person name="Ghai R."/>
            <person name="Kavagutti S V."/>
        </authorList>
    </citation>
    <scope>NUCLEOTIDE SEQUENCE</scope>
</reference>
<proteinExistence type="predicted"/>
<dbReference type="InterPro" id="IPR050078">
    <property type="entry name" value="Ribosomal_L11_MeTrfase_PrmA"/>
</dbReference>
<gene>
    <name evidence="3" type="ORF">UFOPK2086_00226</name>
</gene>
<dbReference type="GO" id="GO:0008276">
    <property type="term" value="F:protein methyltransferase activity"/>
    <property type="evidence" value="ECO:0007669"/>
    <property type="project" value="TreeGrafter"/>
</dbReference>
<dbReference type="InterPro" id="IPR029063">
    <property type="entry name" value="SAM-dependent_MTases_sf"/>
</dbReference>
<dbReference type="AlphaFoldDB" id="A0A6J6IZK8"/>
<evidence type="ECO:0000313" key="3">
    <source>
        <dbReference type="EMBL" id="CAB4629409.1"/>
    </source>
</evidence>
<protein>
    <submittedName>
        <fullName evidence="3">Unannotated protein</fullName>
    </submittedName>
</protein>
<dbReference type="EMBL" id="CAEZVQ010000014">
    <property type="protein sequence ID" value="CAB4629409.1"/>
    <property type="molecule type" value="Genomic_DNA"/>
</dbReference>
<sequence>MVDFTVLNSEIELVSDLLWSLGVVAVEERQHSSTDVILRTSMGDDPDHAIATVLDAYPQTLVERIAIARSVADTWREHAVATWVNDDVALVPAWIETPNNCTPILVEPLDTFGLGNHPTTVLTLRLALSHVVADSEVFDLGCGSGVLAVGLALLRQCTCTAYDIADSARKAVEMNAALNDVSTVSWIDGYPKQESDAVLANILAPVLIEESDRITAATKSGGLLFLSGMRTEQVERVLQEFTLFDEISRDEIDGWTAVALQKK</sequence>
<evidence type="ECO:0000256" key="1">
    <source>
        <dbReference type="ARBA" id="ARBA00022603"/>
    </source>
</evidence>
<dbReference type="PANTHER" id="PTHR43648:SF1">
    <property type="entry name" value="ELECTRON TRANSFER FLAVOPROTEIN BETA SUBUNIT LYSINE METHYLTRANSFERASE"/>
    <property type="match status" value="1"/>
</dbReference>
<dbReference type="SUPFAM" id="SSF53335">
    <property type="entry name" value="S-adenosyl-L-methionine-dependent methyltransferases"/>
    <property type="match status" value="1"/>
</dbReference>